<evidence type="ECO:0000313" key="2">
    <source>
        <dbReference type="Proteomes" id="UP000070444"/>
    </source>
</evidence>
<keyword evidence="2" id="KW-1185">Reference proteome</keyword>
<dbReference type="EMBL" id="KQ965426">
    <property type="protein sequence ID" value="KXN64567.1"/>
    <property type="molecule type" value="Genomic_DNA"/>
</dbReference>
<accession>A0A137NPA3</accession>
<organism evidence="1 2">
    <name type="scientific">Conidiobolus coronatus (strain ATCC 28846 / CBS 209.66 / NRRL 28638)</name>
    <name type="common">Delacroixia coronata</name>
    <dbReference type="NCBI Taxonomy" id="796925"/>
    <lineage>
        <taxon>Eukaryota</taxon>
        <taxon>Fungi</taxon>
        <taxon>Fungi incertae sedis</taxon>
        <taxon>Zoopagomycota</taxon>
        <taxon>Entomophthoromycotina</taxon>
        <taxon>Entomophthoromycetes</taxon>
        <taxon>Entomophthorales</taxon>
        <taxon>Ancylistaceae</taxon>
        <taxon>Conidiobolus</taxon>
    </lineage>
</organism>
<dbReference type="PANTHER" id="PTHR43881">
    <property type="entry name" value="GAMMA-GLUTAMYLTRANSPEPTIDASE (AFU_ORTHOLOGUE AFUA_4G13580)"/>
    <property type="match status" value="1"/>
</dbReference>
<evidence type="ECO:0000313" key="1">
    <source>
        <dbReference type="EMBL" id="KXN64567.1"/>
    </source>
</evidence>
<reference evidence="1 2" key="1">
    <citation type="journal article" date="2015" name="Genome Biol. Evol.">
        <title>Phylogenomic analyses indicate that early fungi evolved digesting cell walls of algal ancestors of land plants.</title>
        <authorList>
            <person name="Chang Y."/>
            <person name="Wang S."/>
            <person name="Sekimoto S."/>
            <person name="Aerts A.L."/>
            <person name="Choi C."/>
            <person name="Clum A."/>
            <person name="LaButti K.M."/>
            <person name="Lindquist E.A."/>
            <person name="Yee Ngan C."/>
            <person name="Ohm R.A."/>
            <person name="Salamov A.A."/>
            <person name="Grigoriev I.V."/>
            <person name="Spatafora J.W."/>
            <person name="Berbee M.L."/>
        </authorList>
    </citation>
    <scope>NUCLEOTIDE SEQUENCE [LARGE SCALE GENOMIC DNA]</scope>
    <source>
        <strain evidence="1 2">NRRL 28638</strain>
    </source>
</reference>
<dbReference type="AlphaFoldDB" id="A0A137NPA3"/>
<name>A0A137NPA3_CONC2</name>
<dbReference type="SUPFAM" id="SSF56235">
    <property type="entry name" value="N-terminal nucleophile aminohydrolases (Ntn hydrolases)"/>
    <property type="match status" value="1"/>
</dbReference>
<dbReference type="InterPro" id="IPR052896">
    <property type="entry name" value="GGT-like_enzyme"/>
</dbReference>
<proteinExistence type="predicted"/>
<sequence>MFSVKSGKDKLNYLKISLNAINMILNGKARMKTYREVEEIGHDAFYKCCIAEETVSIIAELKGRMGLGDFSSHSSEFCGPVRIKYKGIDIYERPSNDQEIVASLTLGMIDEHQKSEKINRLESIEHNRV</sequence>
<dbReference type="Proteomes" id="UP000070444">
    <property type="component" value="Unassembled WGS sequence"/>
</dbReference>
<protein>
    <submittedName>
        <fullName evidence="1">Uncharacterized protein</fullName>
    </submittedName>
</protein>
<dbReference type="PANTHER" id="PTHR43881:SF1">
    <property type="entry name" value="GAMMA-GLUTAMYLTRANSPEPTIDASE (AFU_ORTHOLOGUE AFUA_4G13580)"/>
    <property type="match status" value="1"/>
</dbReference>
<dbReference type="STRING" id="796925.A0A137NPA3"/>
<gene>
    <name evidence="1" type="ORF">CONCODRAFT_14285</name>
</gene>
<dbReference type="OrthoDB" id="2015213at2759"/>
<dbReference type="Pfam" id="PF01019">
    <property type="entry name" value="G_glu_transpept"/>
    <property type="match status" value="1"/>
</dbReference>
<dbReference type="InterPro" id="IPR029055">
    <property type="entry name" value="Ntn_hydrolases_N"/>
</dbReference>